<dbReference type="EC" id="2.7.1.180" evidence="2 11"/>
<evidence type="ECO:0000256" key="3">
    <source>
        <dbReference type="ARBA" id="ARBA00016337"/>
    </source>
</evidence>
<evidence type="ECO:0000313" key="12">
    <source>
        <dbReference type="EMBL" id="GGJ31779.1"/>
    </source>
</evidence>
<comment type="catalytic activity">
    <reaction evidence="10 11">
        <text>L-threonyl-[protein] + FAD = FMN-L-threonyl-[protein] + AMP + H(+)</text>
        <dbReference type="Rhea" id="RHEA:36847"/>
        <dbReference type="Rhea" id="RHEA-COMP:11060"/>
        <dbReference type="Rhea" id="RHEA-COMP:11061"/>
        <dbReference type="ChEBI" id="CHEBI:15378"/>
        <dbReference type="ChEBI" id="CHEBI:30013"/>
        <dbReference type="ChEBI" id="CHEBI:57692"/>
        <dbReference type="ChEBI" id="CHEBI:74257"/>
        <dbReference type="ChEBI" id="CHEBI:456215"/>
        <dbReference type="EC" id="2.7.1.180"/>
    </reaction>
</comment>
<evidence type="ECO:0000256" key="8">
    <source>
        <dbReference type="ARBA" id="ARBA00022842"/>
    </source>
</evidence>
<dbReference type="InterPro" id="IPR003374">
    <property type="entry name" value="ApbE-like_sf"/>
</dbReference>
<reference evidence="13" key="1">
    <citation type="journal article" date="2019" name="Int. J. Syst. Evol. Microbiol.">
        <title>The Global Catalogue of Microorganisms (GCM) 10K type strain sequencing project: providing services to taxonomists for standard genome sequencing and annotation.</title>
        <authorList>
            <consortium name="The Broad Institute Genomics Platform"/>
            <consortium name="The Broad Institute Genome Sequencing Center for Infectious Disease"/>
            <person name="Wu L."/>
            <person name="Ma J."/>
        </authorList>
    </citation>
    <scope>NUCLEOTIDE SEQUENCE [LARGE SCALE GENOMIC DNA]</scope>
    <source>
        <strain evidence="13">JCM 14370</strain>
    </source>
</reference>
<keyword evidence="8 11" id="KW-0460">Magnesium</keyword>
<dbReference type="SUPFAM" id="SSF143631">
    <property type="entry name" value="ApbE-like"/>
    <property type="match status" value="1"/>
</dbReference>
<keyword evidence="5 11" id="KW-0808">Transferase</keyword>
<evidence type="ECO:0000256" key="9">
    <source>
        <dbReference type="ARBA" id="ARBA00031306"/>
    </source>
</evidence>
<evidence type="ECO:0000256" key="10">
    <source>
        <dbReference type="ARBA" id="ARBA00048540"/>
    </source>
</evidence>
<keyword evidence="13" id="KW-1185">Reference proteome</keyword>
<comment type="cofactor">
    <cofactor evidence="1">
        <name>Mg(2+)</name>
        <dbReference type="ChEBI" id="CHEBI:18420"/>
    </cofactor>
</comment>
<dbReference type="InterPro" id="IPR024932">
    <property type="entry name" value="ApbE"/>
</dbReference>
<keyword evidence="6 11" id="KW-0479">Metal-binding</keyword>
<proteinExistence type="inferred from homology"/>
<evidence type="ECO:0000313" key="13">
    <source>
        <dbReference type="Proteomes" id="UP000632222"/>
    </source>
</evidence>
<evidence type="ECO:0000256" key="2">
    <source>
        <dbReference type="ARBA" id="ARBA00011955"/>
    </source>
</evidence>
<dbReference type="GO" id="GO:0016740">
    <property type="term" value="F:transferase activity"/>
    <property type="evidence" value="ECO:0007669"/>
    <property type="project" value="UniProtKB-KW"/>
</dbReference>
<comment type="similarity">
    <text evidence="11">Belongs to the ApbE family.</text>
</comment>
<evidence type="ECO:0000256" key="1">
    <source>
        <dbReference type="ARBA" id="ARBA00001946"/>
    </source>
</evidence>
<gene>
    <name evidence="12" type="primary">nosX</name>
    <name evidence="12" type="ORF">GCM10008938_17410</name>
</gene>
<keyword evidence="4 11" id="KW-0285">Flavoprotein</keyword>
<keyword evidence="7 11" id="KW-0274">FAD</keyword>
<dbReference type="Proteomes" id="UP000632222">
    <property type="component" value="Unassembled WGS sequence"/>
</dbReference>
<protein>
    <recommendedName>
        <fullName evidence="3 11">FAD:protein FMN transferase</fullName>
        <ecNumber evidence="2 11">2.7.1.180</ecNumber>
    </recommendedName>
    <alternativeName>
        <fullName evidence="9 11">Flavin transferase</fullName>
    </alternativeName>
</protein>
<name>A0ABQ2D089_9DEIO</name>
<evidence type="ECO:0000256" key="11">
    <source>
        <dbReference type="PIRNR" id="PIRNR006268"/>
    </source>
</evidence>
<dbReference type="Pfam" id="PF02424">
    <property type="entry name" value="ApbE"/>
    <property type="match status" value="1"/>
</dbReference>
<evidence type="ECO:0000256" key="4">
    <source>
        <dbReference type="ARBA" id="ARBA00022630"/>
    </source>
</evidence>
<organism evidence="12 13">
    <name type="scientific">Deinococcus roseus</name>
    <dbReference type="NCBI Taxonomy" id="392414"/>
    <lineage>
        <taxon>Bacteria</taxon>
        <taxon>Thermotogati</taxon>
        <taxon>Deinococcota</taxon>
        <taxon>Deinococci</taxon>
        <taxon>Deinococcales</taxon>
        <taxon>Deinococcaceae</taxon>
        <taxon>Deinococcus</taxon>
    </lineage>
</organism>
<dbReference type="EMBL" id="BMOD01000005">
    <property type="protein sequence ID" value="GGJ31779.1"/>
    <property type="molecule type" value="Genomic_DNA"/>
</dbReference>
<comment type="caution">
    <text evidence="12">The sequence shown here is derived from an EMBL/GenBank/DDBJ whole genome shotgun (WGS) entry which is preliminary data.</text>
</comment>
<dbReference type="PIRSF" id="PIRSF006268">
    <property type="entry name" value="ApbE"/>
    <property type="match status" value="1"/>
</dbReference>
<dbReference type="RefSeq" id="WP_189002297.1">
    <property type="nucleotide sequence ID" value="NZ_BMOD01000005.1"/>
</dbReference>
<evidence type="ECO:0000256" key="6">
    <source>
        <dbReference type="ARBA" id="ARBA00022723"/>
    </source>
</evidence>
<dbReference type="PANTHER" id="PTHR30040">
    <property type="entry name" value="THIAMINE BIOSYNTHESIS LIPOPROTEIN APBE"/>
    <property type="match status" value="1"/>
</dbReference>
<accession>A0ABQ2D089</accession>
<evidence type="ECO:0000256" key="5">
    <source>
        <dbReference type="ARBA" id="ARBA00022679"/>
    </source>
</evidence>
<sequence length="339" mass="37736">MRFSCGCSHTHVRHFDHVLGTALEIQLQTSHKAAVQVADQAILKEIDRLEGVFSRFLPSSELNTLLNHSGQKQTLSSEMAWLLHTSQKFSDLTGNAYHPAADQLWQMWKQASNLNELPEYDFRLPASDLWSFHAEQDVTLHHQGTLNFNALAKGRIADLAAQKGHQVEGVQQTLVNLGGDLRHLGSHKVLVQIENPFSPFDQNQPVSAVFICNQGVATSGPSRRSFQVAGQQFNHIFDPRTGRPVQHLVSATVLAPDCATADVLSTAFSVLQPAESLALADTLPDIGCLLITREGEIFSNAFWDQHIPRTSSQPSLFSRLVRSWRGFRKTRPPSRIPKR</sequence>
<evidence type="ECO:0000256" key="7">
    <source>
        <dbReference type="ARBA" id="ARBA00022827"/>
    </source>
</evidence>
<dbReference type="Gene3D" id="3.10.520.10">
    <property type="entry name" value="ApbE-like domains"/>
    <property type="match status" value="1"/>
</dbReference>
<dbReference type="PANTHER" id="PTHR30040:SF2">
    <property type="entry name" value="FAD:PROTEIN FMN TRANSFERASE"/>
    <property type="match status" value="1"/>
</dbReference>